<dbReference type="AlphaFoldDB" id="A0A1B6LXH3"/>
<organism evidence="2">
    <name type="scientific">Graphocephala atropunctata</name>
    <dbReference type="NCBI Taxonomy" id="36148"/>
    <lineage>
        <taxon>Eukaryota</taxon>
        <taxon>Metazoa</taxon>
        <taxon>Ecdysozoa</taxon>
        <taxon>Arthropoda</taxon>
        <taxon>Hexapoda</taxon>
        <taxon>Insecta</taxon>
        <taxon>Pterygota</taxon>
        <taxon>Neoptera</taxon>
        <taxon>Paraneoptera</taxon>
        <taxon>Hemiptera</taxon>
        <taxon>Auchenorrhyncha</taxon>
        <taxon>Membracoidea</taxon>
        <taxon>Cicadellidae</taxon>
        <taxon>Cicadellinae</taxon>
        <taxon>Cicadellini</taxon>
        <taxon>Graphocephala</taxon>
    </lineage>
</organism>
<gene>
    <name evidence="2" type="ORF">g.55125</name>
</gene>
<feature type="region of interest" description="Disordered" evidence="1">
    <location>
        <begin position="1"/>
        <end position="37"/>
    </location>
</feature>
<dbReference type="EMBL" id="GEBQ01011653">
    <property type="protein sequence ID" value="JAT28324.1"/>
    <property type="molecule type" value="Transcribed_RNA"/>
</dbReference>
<proteinExistence type="predicted"/>
<feature type="compositionally biased region" description="Basic and acidic residues" evidence="1">
    <location>
        <begin position="22"/>
        <end position="31"/>
    </location>
</feature>
<sequence length="128" mass="15024">SHLESAYNDRGKSGIKASSRLESVKEKEENTRLNTGLESSSIEEYDFEDVNDREKRAVKKKQKEDDDYYPWFSANGWTGMSMFIQKTLDDVSTLKAKSTSNRRIQLLLRELDFRLRDLREDIRELNNP</sequence>
<evidence type="ECO:0000256" key="1">
    <source>
        <dbReference type="SAM" id="MobiDB-lite"/>
    </source>
</evidence>
<protein>
    <submittedName>
        <fullName evidence="2">Uncharacterized protein</fullName>
    </submittedName>
</protein>
<evidence type="ECO:0000313" key="2">
    <source>
        <dbReference type="EMBL" id="JAT28324.1"/>
    </source>
</evidence>
<feature type="non-terminal residue" evidence="2">
    <location>
        <position position="1"/>
    </location>
</feature>
<feature type="compositionally biased region" description="Basic and acidic residues" evidence="1">
    <location>
        <begin position="1"/>
        <end position="12"/>
    </location>
</feature>
<name>A0A1B6LXH3_9HEMI</name>
<accession>A0A1B6LXH3</accession>
<reference evidence="2" key="1">
    <citation type="submission" date="2015-11" db="EMBL/GenBank/DDBJ databases">
        <title>De novo transcriptome assembly of four potential Pierce s Disease insect vectors from Arizona vineyards.</title>
        <authorList>
            <person name="Tassone E.E."/>
        </authorList>
    </citation>
    <scope>NUCLEOTIDE SEQUENCE</scope>
</reference>